<dbReference type="GO" id="GO:0009116">
    <property type="term" value="P:nucleoside metabolic process"/>
    <property type="evidence" value="ECO:0007669"/>
    <property type="project" value="InterPro"/>
</dbReference>
<feature type="domain" description="Nucleoside phosphorylase" evidence="1">
    <location>
        <begin position="12"/>
        <end position="287"/>
    </location>
</feature>
<dbReference type="SUPFAM" id="SSF53167">
    <property type="entry name" value="Purine and uridine phosphorylases"/>
    <property type="match status" value="1"/>
</dbReference>
<dbReference type="PANTHER" id="PTHR46082">
    <property type="entry name" value="ATP/GTP-BINDING PROTEIN-RELATED"/>
    <property type="match status" value="1"/>
</dbReference>
<dbReference type="AlphaFoldDB" id="A0A9W4XUQ9"/>
<evidence type="ECO:0000313" key="3">
    <source>
        <dbReference type="Proteomes" id="UP001152607"/>
    </source>
</evidence>
<dbReference type="Gene3D" id="3.40.50.1580">
    <property type="entry name" value="Nucleoside phosphorylase domain"/>
    <property type="match status" value="1"/>
</dbReference>
<keyword evidence="3" id="KW-1185">Reference proteome</keyword>
<protein>
    <recommendedName>
        <fullName evidence="1">Nucleoside phosphorylase domain-containing protein</fullName>
    </recommendedName>
</protein>
<evidence type="ECO:0000313" key="2">
    <source>
        <dbReference type="EMBL" id="CAI6333592.1"/>
    </source>
</evidence>
<evidence type="ECO:0000259" key="1">
    <source>
        <dbReference type="Pfam" id="PF01048"/>
    </source>
</evidence>
<comment type="caution">
    <text evidence="2">The sequence shown here is derived from an EMBL/GenBank/DDBJ whole genome shotgun (WGS) entry which is preliminary data.</text>
</comment>
<dbReference type="Pfam" id="PF01048">
    <property type="entry name" value="PNP_UDP_1"/>
    <property type="match status" value="1"/>
</dbReference>
<sequence length="297" mass="31960">MVQTLRREDYTVGWICALAVELAAAQEMLDEQHQRPQTDSTDTNSYKCGRIGTHNVVIACLPGGTIAPNSSTEVAVRMKYSFPNIRFGFLVGIGGGVPTQEDIRLGDVVVSKPLSSHGGVVQFEHGRTTKTIAHLGNPPTILLSALSNMRANHMRGKNNLIGSVLKLQRIQAFSRAAAGPDVLFKPDYKHEGGQGCTGCSKNAVVQRKSRQQDVMVHYGTIASSNRPVRDSADRNKISADLGGVLCFESESAGVLNYFPCLVIRGICDYADSHANGQWRAYAAATSAACAKEVLSVI</sequence>
<dbReference type="GO" id="GO:0003824">
    <property type="term" value="F:catalytic activity"/>
    <property type="evidence" value="ECO:0007669"/>
    <property type="project" value="InterPro"/>
</dbReference>
<accession>A0A9W4XUQ9</accession>
<organism evidence="2 3">
    <name type="scientific">Periconia digitata</name>
    <dbReference type="NCBI Taxonomy" id="1303443"/>
    <lineage>
        <taxon>Eukaryota</taxon>
        <taxon>Fungi</taxon>
        <taxon>Dikarya</taxon>
        <taxon>Ascomycota</taxon>
        <taxon>Pezizomycotina</taxon>
        <taxon>Dothideomycetes</taxon>
        <taxon>Pleosporomycetidae</taxon>
        <taxon>Pleosporales</taxon>
        <taxon>Massarineae</taxon>
        <taxon>Periconiaceae</taxon>
        <taxon>Periconia</taxon>
    </lineage>
</organism>
<name>A0A9W4XUQ9_9PLEO</name>
<dbReference type="InterPro" id="IPR000845">
    <property type="entry name" value="Nucleoside_phosphorylase_d"/>
</dbReference>
<dbReference type="Proteomes" id="UP001152607">
    <property type="component" value="Unassembled WGS sequence"/>
</dbReference>
<reference evidence="2" key="1">
    <citation type="submission" date="2023-01" db="EMBL/GenBank/DDBJ databases">
        <authorList>
            <person name="Van Ghelder C."/>
            <person name="Rancurel C."/>
        </authorList>
    </citation>
    <scope>NUCLEOTIDE SEQUENCE</scope>
    <source>
        <strain evidence="2">CNCM I-4278</strain>
    </source>
</reference>
<dbReference type="EMBL" id="CAOQHR010000004">
    <property type="protein sequence ID" value="CAI6333592.1"/>
    <property type="molecule type" value="Genomic_DNA"/>
</dbReference>
<dbReference type="OrthoDB" id="1577640at2759"/>
<dbReference type="InterPro" id="IPR053137">
    <property type="entry name" value="NLR-like"/>
</dbReference>
<dbReference type="PANTHER" id="PTHR46082:SF11">
    <property type="entry name" value="AAA+ ATPASE DOMAIN-CONTAINING PROTEIN-RELATED"/>
    <property type="match status" value="1"/>
</dbReference>
<dbReference type="InterPro" id="IPR035994">
    <property type="entry name" value="Nucleoside_phosphorylase_sf"/>
</dbReference>
<gene>
    <name evidence="2" type="ORF">PDIGIT_LOCUS6639</name>
</gene>
<proteinExistence type="predicted"/>